<accession>A0A068UN16</accession>
<feature type="signal peptide" evidence="2">
    <location>
        <begin position="1"/>
        <end position="26"/>
    </location>
</feature>
<feature type="region of interest" description="Disordered" evidence="1">
    <location>
        <begin position="32"/>
        <end position="130"/>
    </location>
</feature>
<dbReference type="STRING" id="49390.A0A068UN16"/>
<dbReference type="SUPFAM" id="SSF47699">
    <property type="entry name" value="Bifunctional inhibitor/lipid-transfer protein/seed storage 2S albumin"/>
    <property type="match status" value="1"/>
</dbReference>
<feature type="compositionally biased region" description="Pro residues" evidence="1">
    <location>
        <begin position="86"/>
        <end position="98"/>
    </location>
</feature>
<protein>
    <recommendedName>
        <fullName evidence="3">Hydrophobic seed protein domain-containing protein</fullName>
    </recommendedName>
</protein>
<dbReference type="PhylomeDB" id="A0A068UN16"/>
<proteinExistence type="predicted"/>
<feature type="compositionally biased region" description="Pro residues" evidence="1">
    <location>
        <begin position="110"/>
        <end position="119"/>
    </location>
</feature>
<dbReference type="Gene3D" id="1.10.110.10">
    <property type="entry name" value="Plant lipid-transfer and hydrophobic proteins"/>
    <property type="match status" value="1"/>
</dbReference>
<dbReference type="InterPro" id="IPR036312">
    <property type="entry name" value="Bifun_inhib/LTP/seed_sf"/>
</dbReference>
<organism evidence="4 5">
    <name type="scientific">Coffea canephora</name>
    <name type="common">Robusta coffee</name>
    <dbReference type="NCBI Taxonomy" id="49390"/>
    <lineage>
        <taxon>Eukaryota</taxon>
        <taxon>Viridiplantae</taxon>
        <taxon>Streptophyta</taxon>
        <taxon>Embryophyta</taxon>
        <taxon>Tracheophyta</taxon>
        <taxon>Spermatophyta</taxon>
        <taxon>Magnoliopsida</taxon>
        <taxon>eudicotyledons</taxon>
        <taxon>Gunneridae</taxon>
        <taxon>Pentapetalae</taxon>
        <taxon>asterids</taxon>
        <taxon>lamiids</taxon>
        <taxon>Gentianales</taxon>
        <taxon>Rubiaceae</taxon>
        <taxon>Ixoroideae</taxon>
        <taxon>Gardenieae complex</taxon>
        <taxon>Bertiereae - Coffeeae clade</taxon>
        <taxon>Coffeeae</taxon>
        <taxon>Coffea</taxon>
    </lineage>
</organism>
<reference evidence="5" key="1">
    <citation type="journal article" date="2014" name="Science">
        <title>The coffee genome provides insight into the convergent evolution of caffeine biosynthesis.</title>
        <authorList>
            <person name="Denoeud F."/>
            <person name="Carretero-Paulet L."/>
            <person name="Dereeper A."/>
            <person name="Droc G."/>
            <person name="Guyot R."/>
            <person name="Pietrella M."/>
            <person name="Zheng C."/>
            <person name="Alberti A."/>
            <person name="Anthony F."/>
            <person name="Aprea G."/>
            <person name="Aury J.M."/>
            <person name="Bento P."/>
            <person name="Bernard M."/>
            <person name="Bocs S."/>
            <person name="Campa C."/>
            <person name="Cenci A."/>
            <person name="Combes M.C."/>
            <person name="Crouzillat D."/>
            <person name="Da Silva C."/>
            <person name="Daddiego L."/>
            <person name="De Bellis F."/>
            <person name="Dussert S."/>
            <person name="Garsmeur O."/>
            <person name="Gayraud T."/>
            <person name="Guignon V."/>
            <person name="Jahn K."/>
            <person name="Jamilloux V."/>
            <person name="Joet T."/>
            <person name="Labadie K."/>
            <person name="Lan T."/>
            <person name="Leclercq J."/>
            <person name="Lepelley M."/>
            <person name="Leroy T."/>
            <person name="Li L.T."/>
            <person name="Librado P."/>
            <person name="Lopez L."/>
            <person name="Munoz A."/>
            <person name="Noel B."/>
            <person name="Pallavicini A."/>
            <person name="Perrotta G."/>
            <person name="Poncet V."/>
            <person name="Pot D."/>
            <person name="Priyono X."/>
            <person name="Rigoreau M."/>
            <person name="Rouard M."/>
            <person name="Rozas J."/>
            <person name="Tranchant-Dubreuil C."/>
            <person name="VanBuren R."/>
            <person name="Zhang Q."/>
            <person name="Andrade A.C."/>
            <person name="Argout X."/>
            <person name="Bertrand B."/>
            <person name="de Kochko A."/>
            <person name="Graziosi G."/>
            <person name="Henry R.J."/>
            <person name="Jayarama X."/>
            <person name="Ming R."/>
            <person name="Nagai C."/>
            <person name="Rounsley S."/>
            <person name="Sankoff D."/>
            <person name="Giuliano G."/>
            <person name="Albert V.A."/>
            <person name="Wincker P."/>
            <person name="Lashermes P."/>
        </authorList>
    </citation>
    <scope>NUCLEOTIDE SEQUENCE [LARGE SCALE GENOMIC DNA]</scope>
    <source>
        <strain evidence="5">cv. DH200-94</strain>
    </source>
</reference>
<dbReference type="Pfam" id="PF14547">
    <property type="entry name" value="Hydrophob_seed"/>
    <property type="match status" value="1"/>
</dbReference>
<dbReference type="InterPro" id="IPR027923">
    <property type="entry name" value="Hydrophob_seed_dom"/>
</dbReference>
<feature type="domain" description="Hydrophobic seed protein" evidence="3">
    <location>
        <begin position="147"/>
        <end position="232"/>
    </location>
</feature>
<dbReference type="PANTHER" id="PTHR31731">
    <property type="match status" value="1"/>
</dbReference>
<evidence type="ECO:0000313" key="4">
    <source>
        <dbReference type="EMBL" id="CDP09935.1"/>
    </source>
</evidence>
<dbReference type="OrthoDB" id="696558at2759"/>
<sequence length="234" mass="25860">MASKTHATTAIALITINLLFITFVSSNNLPCPAPPPKDSSYTSTPPKPYYPETPPPPKDYSYNRPPPKTDHPKSPPPPKEYSYTSPPKPYSPISPSPPKDYSYTTSPPKTYNPPQAPPPEDYRYTSPPKPYYPKPSPPPHYYYPKETCSIDILQFGTCANPLDFLVTNGKVGTPPEAPTCCSLVEGLDDFEAALCLCTALKGNILGFIYDISLKFSLLCKHCQREVPFGFQCGY</sequence>
<dbReference type="AlphaFoldDB" id="A0A068UN16"/>
<dbReference type="InterPro" id="IPR051636">
    <property type="entry name" value="Plant_LTP/defense-related"/>
</dbReference>
<dbReference type="Proteomes" id="UP000295252">
    <property type="component" value="Chromosome X"/>
</dbReference>
<evidence type="ECO:0000313" key="5">
    <source>
        <dbReference type="Proteomes" id="UP000295252"/>
    </source>
</evidence>
<evidence type="ECO:0000256" key="1">
    <source>
        <dbReference type="SAM" id="MobiDB-lite"/>
    </source>
</evidence>
<dbReference type="Gramene" id="CDP09935">
    <property type="protein sequence ID" value="CDP09935"/>
    <property type="gene ID" value="GSCOC_T00030437001"/>
</dbReference>
<gene>
    <name evidence="4" type="ORF">GSCOC_T00030437001</name>
</gene>
<keyword evidence="5" id="KW-1185">Reference proteome</keyword>
<dbReference type="CDD" id="cd01958">
    <property type="entry name" value="HPS_like"/>
    <property type="match status" value="1"/>
</dbReference>
<keyword evidence="2" id="KW-0732">Signal</keyword>
<evidence type="ECO:0000259" key="3">
    <source>
        <dbReference type="Pfam" id="PF14547"/>
    </source>
</evidence>
<feature type="compositionally biased region" description="Pro residues" evidence="1">
    <location>
        <begin position="45"/>
        <end position="58"/>
    </location>
</feature>
<dbReference type="InParanoid" id="A0A068UN16"/>
<feature type="chain" id="PRO_5001655029" description="Hydrophobic seed protein domain-containing protein" evidence="2">
    <location>
        <begin position="27"/>
        <end position="234"/>
    </location>
</feature>
<dbReference type="EMBL" id="HG739125">
    <property type="protein sequence ID" value="CDP09935.1"/>
    <property type="molecule type" value="Genomic_DNA"/>
</dbReference>
<name>A0A068UN16_COFCA</name>
<evidence type="ECO:0000256" key="2">
    <source>
        <dbReference type="SAM" id="SignalP"/>
    </source>
</evidence>